<evidence type="ECO:0000313" key="7">
    <source>
        <dbReference type="EMBL" id="EQD41482.1"/>
    </source>
</evidence>
<dbReference type="EMBL" id="AUZZ01007666">
    <property type="protein sequence ID" value="EQD41482.1"/>
    <property type="molecule type" value="Genomic_DNA"/>
</dbReference>
<evidence type="ECO:0000259" key="6">
    <source>
        <dbReference type="Pfam" id="PF04565"/>
    </source>
</evidence>
<dbReference type="GO" id="GO:0003899">
    <property type="term" value="F:DNA-directed RNA polymerase activity"/>
    <property type="evidence" value="ECO:0007669"/>
    <property type="project" value="UniProtKB-EC"/>
</dbReference>
<keyword evidence="4 7" id="KW-0548">Nucleotidyltransferase</keyword>
<reference evidence="7" key="2">
    <citation type="journal article" date="2014" name="ISME J.">
        <title>Microbial stratification in low pH oxic and suboxic macroscopic growths along an acid mine drainage.</title>
        <authorList>
            <person name="Mendez-Garcia C."/>
            <person name="Mesa V."/>
            <person name="Sprenger R.R."/>
            <person name="Richter M."/>
            <person name="Diez M.S."/>
            <person name="Solano J."/>
            <person name="Bargiela R."/>
            <person name="Golyshina O.V."/>
            <person name="Manteca A."/>
            <person name="Ramos J.L."/>
            <person name="Gallego J.R."/>
            <person name="Llorente I."/>
            <person name="Martins Dos Santos V.A."/>
            <person name="Jensen O.N."/>
            <person name="Pelaez A.I."/>
            <person name="Sanchez J."/>
            <person name="Ferrer M."/>
        </authorList>
    </citation>
    <scope>NUCLEOTIDE SEQUENCE</scope>
</reference>
<evidence type="ECO:0000256" key="1">
    <source>
        <dbReference type="ARBA" id="ARBA00012418"/>
    </source>
</evidence>
<keyword evidence="3 7" id="KW-0808">Transferase</keyword>
<dbReference type="SUPFAM" id="SSF64484">
    <property type="entry name" value="beta and beta-prime subunits of DNA dependent RNA-polymerase"/>
    <property type="match status" value="1"/>
</dbReference>
<dbReference type="GO" id="GO:0006351">
    <property type="term" value="P:DNA-templated transcription"/>
    <property type="evidence" value="ECO:0007669"/>
    <property type="project" value="InterPro"/>
</dbReference>
<comment type="caution">
    <text evidence="7">The sequence shown here is derived from an EMBL/GenBank/DDBJ whole genome shotgun (WGS) entry which is preliminary data.</text>
</comment>
<proteinExistence type="predicted"/>
<evidence type="ECO:0000256" key="4">
    <source>
        <dbReference type="ARBA" id="ARBA00022695"/>
    </source>
</evidence>
<dbReference type="Gene3D" id="3.90.1100.10">
    <property type="match status" value="1"/>
</dbReference>
<name>T0ZBM0_9ZZZZ</name>
<evidence type="ECO:0000256" key="2">
    <source>
        <dbReference type="ARBA" id="ARBA00022478"/>
    </source>
</evidence>
<dbReference type="GO" id="GO:0003677">
    <property type="term" value="F:DNA binding"/>
    <property type="evidence" value="ECO:0007669"/>
    <property type="project" value="InterPro"/>
</dbReference>
<reference evidence="7" key="1">
    <citation type="submission" date="2013-08" db="EMBL/GenBank/DDBJ databases">
        <authorList>
            <person name="Mendez C."/>
            <person name="Richter M."/>
            <person name="Ferrer M."/>
            <person name="Sanchez J."/>
        </authorList>
    </citation>
    <scope>NUCLEOTIDE SEQUENCE</scope>
</reference>
<feature type="domain" description="RNA polymerase Rpb2" evidence="6">
    <location>
        <begin position="2"/>
        <end position="21"/>
    </location>
</feature>
<protein>
    <recommendedName>
        <fullName evidence="1">DNA-directed RNA polymerase</fullName>
        <ecNumber evidence="1">2.7.7.6</ecNumber>
    </recommendedName>
</protein>
<evidence type="ECO:0000256" key="5">
    <source>
        <dbReference type="ARBA" id="ARBA00023163"/>
    </source>
</evidence>
<evidence type="ECO:0000256" key="3">
    <source>
        <dbReference type="ARBA" id="ARBA00022679"/>
    </source>
</evidence>
<keyword evidence="2" id="KW-0240">DNA-directed RNA polymerase</keyword>
<keyword evidence="5" id="KW-0804">Transcription</keyword>
<gene>
    <name evidence="7" type="ORF">B2A_10646</name>
</gene>
<feature type="non-terminal residue" evidence="7">
    <location>
        <position position="1"/>
    </location>
</feature>
<dbReference type="Pfam" id="PF04565">
    <property type="entry name" value="RNA_pol_Rpb2_3"/>
    <property type="match status" value="1"/>
</dbReference>
<sequence length="49" mass="5338">SETPEGPEVGLTRYLAIMAKITVGADESMVRKKLDEIMQQGSKSASKKQ</sequence>
<accession>T0ZBM0</accession>
<dbReference type="GO" id="GO:0000428">
    <property type="term" value="C:DNA-directed RNA polymerase complex"/>
    <property type="evidence" value="ECO:0007669"/>
    <property type="project" value="UniProtKB-KW"/>
</dbReference>
<dbReference type="AlphaFoldDB" id="T0ZBM0"/>
<dbReference type="InterPro" id="IPR007645">
    <property type="entry name" value="RNA_pol_Rpb2_3"/>
</dbReference>
<dbReference type="EC" id="2.7.7.6" evidence="1"/>
<organism evidence="7">
    <name type="scientific">mine drainage metagenome</name>
    <dbReference type="NCBI Taxonomy" id="410659"/>
    <lineage>
        <taxon>unclassified sequences</taxon>
        <taxon>metagenomes</taxon>
        <taxon>ecological metagenomes</taxon>
    </lineage>
</organism>